<reference evidence="5 6" key="1">
    <citation type="submission" date="2018-08" db="EMBL/GenBank/DDBJ databases">
        <title>A genome reference for cultivated species of the human gut microbiota.</title>
        <authorList>
            <person name="Zou Y."/>
            <person name="Xue W."/>
            <person name="Luo G."/>
        </authorList>
    </citation>
    <scope>NUCLEOTIDE SEQUENCE [LARGE SCALE GENOMIC DNA]</scope>
    <source>
        <strain evidence="5 6">AF22-12AC</strain>
    </source>
</reference>
<protein>
    <submittedName>
        <fullName evidence="5">Gfo/Idh/MocA family oxidoreductase</fullName>
    </submittedName>
</protein>
<proteinExistence type="inferred from homology"/>
<organism evidence="5 6">
    <name type="scientific">Roseburia hominis</name>
    <dbReference type="NCBI Taxonomy" id="301301"/>
    <lineage>
        <taxon>Bacteria</taxon>
        <taxon>Bacillati</taxon>
        <taxon>Bacillota</taxon>
        <taxon>Clostridia</taxon>
        <taxon>Lachnospirales</taxon>
        <taxon>Lachnospiraceae</taxon>
        <taxon>Roseburia</taxon>
    </lineage>
</organism>
<evidence type="ECO:0000313" key="5">
    <source>
        <dbReference type="EMBL" id="RGS37662.1"/>
    </source>
</evidence>
<dbReference type="InterPro" id="IPR036291">
    <property type="entry name" value="NAD(P)-bd_dom_sf"/>
</dbReference>
<dbReference type="RefSeq" id="WP_118097995.1">
    <property type="nucleotide sequence ID" value="NZ_QRVL01000014.1"/>
</dbReference>
<gene>
    <name evidence="5" type="ORF">DWX93_13805</name>
</gene>
<dbReference type="SUPFAM" id="SSF55347">
    <property type="entry name" value="Glyceraldehyde-3-phosphate dehydrogenase-like, C-terminal domain"/>
    <property type="match status" value="1"/>
</dbReference>
<feature type="domain" description="GFO/IDH/MocA-like oxidoreductase" evidence="4">
    <location>
        <begin position="147"/>
        <end position="253"/>
    </location>
</feature>
<evidence type="ECO:0000256" key="1">
    <source>
        <dbReference type="ARBA" id="ARBA00010928"/>
    </source>
</evidence>
<dbReference type="Gene3D" id="3.30.360.10">
    <property type="entry name" value="Dihydrodipicolinate Reductase, domain 2"/>
    <property type="match status" value="1"/>
</dbReference>
<dbReference type="InterPro" id="IPR000683">
    <property type="entry name" value="Gfo/Idh/MocA-like_OxRdtase_N"/>
</dbReference>
<dbReference type="GO" id="GO:0000166">
    <property type="term" value="F:nucleotide binding"/>
    <property type="evidence" value="ECO:0007669"/>
    <property type="project" value="InterPro"/>
</dbReference>
<dbReference type="PANTHER" id="PTHR22604:SF105">
    <property type="entry name" value="TRANS-1,2-DIHYDROBENZENE-1,2-DIOL DEHYDROGENASE"/>
    <property type="match status" value="1"/>
</dbReference>
<name>A0A395V972_9FIRM</name>
<evidence type="ECO:0000313" key="6">
    <source>
        <dbReference type="Proteomes" id="UP000266172"/>
    </source>
</evidence>
<feature type="domain" description="Gfo/Idh/MocA-like oxidoreductase N-terminal" evidence="3">
    <location>
        <begin position="5"/>
        <end position="120"/>
    </location>
</feature>
<dbReference type="SUPFAM" id="SSF51735">
    <property type="entry name" value="NAD(P)-binding Rossmann-fold domains"/>
    <property type="match status" value="1"/>
</dbReference>
<dbReference type="GO" id="GO:0016491">
    <property type="term" value="F:oxidoreductase activity"/>
    <property type="evidence" value="ECO:0007669"/>
    <property type="project" value="UniProtKB-KW"/>
</dbReference>
<dbReference type="InterPro" id="IPR055170">
    <property type="entry name" value="GFO_IDH_MocA-like_dom"/>
</dbReference>
<dbReference type="Proteomes" id="UP000266172">
    <property type="component" value="Unassembled WGS sequence"/>
</dbReference>
<dbReference type="PANTHER" id="PTHR22604">
    <property type="entry name" value="OXIDOREDUCTASES"/>
    <property type="match status" value="1"/>
</dbReference>
<accession>A0A395V972</accession>
<dbReference type="AlphaFoldDB" id="A0A395V972"/>
<dbReference type="InterPro" id="IPR050984">
    <property type="entry name" value="Gfo/Idh/MocA_domain"/>
</dbReference>
<dbReference type="Pfam" id="PF01408">
    <property type="entry name" value="GFO_IDH_MocA"/>
    <property type="match status" value="1"/>
</dbReference>
<dbReference type="Pfam" id="PF22725">
    <property type="entry name" value="GFO_IDH_MocA_C3"/>
    <property type="match status" value="1"/>
</dbReference>
<evidence type="ECO:0000259" key="4">
    <source>
        <dbReference type="Pfam" id="PF22725"/>
    </source>
</evidence>
<dbReference type="Gene3D" id="3.40.50.720">
    <property type="entry name" value="NAD(P)-binding Rossmann-like Domain"/>
    <property type="match status" value="1"/>
</dbReference>
<evidence type="ECO:0000256" key="2">
    <source>
        <dbReference type="ARBA" id="ARBA00023002"/>
    </source>
</evidence>
<evidence type="ECO:0000259" key="3">
    <source>
        <dbReference type="Pfam" id="PF01408"/>
    </source>
</evidence>
<comment type="similarity">
    <text evidence="1">Belongs to the Gfo/Idh/MocA family.</text>
</comment>
<keyword evidence="2" id="KW-0560">Oxidoreductase</keyword>
<sequence>MKKELNWAVLGCGVIANEMAQALEHMGKHLYAVGNRTHEKAVTFAEKYGVQKVYDDFQEMFHDPDVDVIYITTPHNTHIEFAREALAGGKHVLCEKSVMLNSRELAEAIALAEEHHVVFAEAMTIWHMPLYKKLWQIVETGDGEIPALGKVQFIQLNFGSYKEYNMKNRFFNMNLAGGALLDIGVYALSIARSFMSSQPDQVLSQVKYAPTGADEQEGILLMNPDGQMAALSLSLHSKQPKRAVISCEKGYIEIMEYPRADRAIIVEAETGKVHEITAGTTADALLYEMTDMEDAILNGNTGVMRLKDTRDVMELMTGLRKEWNMKYPGEEW</sequence>
<comment type="caution">
    <text evidence="5">The sequence shown here is derived from an EMBL/GenBank/DDBJ whole genome shotgun (WGS) entry which is preliminary data.</text>
</comment>
<dbReference type="EMBL" id="QRVL01000014">
    <property type="protein sequence ID" value="RGS37662.1"/>
    <property type="molecule type" value="Genomic_DNA"/>
</dbReference>